<feature type="region of interest" description="Disordered" evidence="1">
    <location>
        <begin position="1"/>
        <end position="57"/>
    </location>
</feature>
<feature type="compositionally biased region" description="Low complexity" evidence="1">
    <location>
        <begin position="9"/>
        <end position="22"/>
    </location>
</feature>
<feature type="region of interest" description="Disordered" evidence="1">
    <location>
        <begin position="104"/>
        <end position="147"/>
    </location>
</feature>
<evidence type="ECO:0000313" key="2">
    <source>
        <dbReference type="EMBL" id="VDN91171.1"/>
    </source>
</evidence>
<accession>A0A158PRD5</accession>
<feature type="compositionally biased region" description="Basic and acidic residues" evidence="1">
    <location>
        <begin position="28"/>
        <end position="42"/>
    </location>
</feature>
<dbReference type="WBParaSite" id="BPAG_0001002301-mRNA-1">
    <property type="protein sequence ID" value="BPAG_0001002301-mRNA-1"/>
    <property type="gene ID" value="BPAG_0001002301"/>
</dbReference>
<dbReference type="STRING" id="6280.A0A158PRD5"/>
<feature type="compositionally biased region" description="Polar residues" evidence="1">
    <location>
        <begin position="104"/>
        <end position="127"/>
    </location>
</feature>
<feature type="compositionally biased region" description="Polar residues" evidence="1">
    <location>
        <begin position="134"/>
        <end position="147"/>
    </location>
</feature>
<reference evidence="2 3" key="2">
    <citation type="submission" date="2018-11" db="EMBL/GenBank/DDBJ databases">
        <authorList>
            <consortium name="Pathogen Informatics"/>
        </authorList>
    </citation>
    <scope>NUCLEOTIDE SEQUENCE [LARGE SCALE GENOMIC DNA]</scope>
</reference>
<evidence type="ECO:0000313" key="4">
    <source>
        <dbReference type="WBParaSite" id="BPAG_0001002301-mRNA-1"/>
    </source>
</evidence>
<protein>
    <submittedName>
        <fullName evidence="4">Rab-GAP TBC domain-containing protein</fullName>
    </submittedName>
</protein>
<evidence type="ECO:0000313" key="3">
    <source>
        <dbReference type="Proteomes" id="UP000278627"/>
    </source>
</evidence>
<reference evidence="4" key="1">
    <citation type="submission" date="2016-04" db="UniProtKB">
        <authorList>
            <consortium name="WormBaseParasite"/>
        </authorList>
    </citation>
    <scope>IDENTIFICATION</scope>
</reference>
<dbReference type="EMBL" id="UZAD01013171">
    <property type="protein sequence ID" value="VDN91171.1"/>
    <property type="molecule type" value="Genomic_DNA"/>
</dbReference>
<dbReference type="Proteomes" id="UP000278627">
    <property type="component" value="Unassembled WGS sequence"/>
</dbReference>
<evidence type="ECO:0000256" key="1">
    <source>
        <dbReference type="SAM" id="MobiDB-lite"/>
    </source>
</evidence>
<feature type="compositionally biased region" description="Polar residues" evidence="1">
    <location>
        <begin position="407"/>
        <end position="435"/>
    </location>
</feature>
<sequence>MFTVTGIFSSTSSIPSSIPSSTAQCRSQKLETSDDIVDDTKEVNNSTSSNSSLTAVQQPVDKAATLVATPVSLSRDSSENIEGSSKSVHGIVASLIRAAEETRFQTPDKPNSLNVSNKKFQQEQPSITTTTTTASARQEIGTQTSPYSLSRSSSFDWINESSIEDQYSEELVTASTESPGTPEDPEYSLLNRITEPSRITDREIQGMLRKNMEARNSLLEEKKTQSSEDIDESIAMLLEYAEDLNIVSNRVLHYPVISENLTKHANDIRNNDSVLSREISSDISRNRMPSTNNQNEFFRHFSSSTGNNNGSGSGTISLATQHTYVGKGNSQGSMNGSIYDNVSHGIKQTAAPQASLLANVNATAITTSNISLQLSGKDNNNAANSAPISTKLSHGTILSHDPKIPDNSASPDDNAISQRDISVSSGLADSESSPMTPGAPTAIGFHHSSKCRKQQPNKTRSQLAQIEIDSSFEMDMDGKEVRPPPPPSPRLDTEKKTLSVVLASDLFAFSAGRVPKRAESCEELDVDFTEQTSDELYALKKQKVGEFLKFSKNLLNVLLVCAAYINFAFLYE</sequence>
<name>A0A158PRD5_BRUPA</name>
<gene>
    <name evidence="2" type="ORF">BPAG_LOCUS9985</name>
</gene>
<keyword evidence="3" id="KW-1185">Reference proteome</keyword>
<organism evidence="4">
    <name type="scientific">Brugia pahangi</name>
    <name type="common">Filarial nematode worm</name>
    <dbReference type="NCBI Taxonomy" id="6280"/>
    <lineage>
        <taxon>Eukaryota</taxon>
        <taxon>Metazoa</taxon>
        <taxon>Ecdysozoa</taxon>
        <taxon>Nematoda</taxon>
        <taxon>Chromadorea</taxon>
        <taxon>Rhabditida</taxon>
        <taxon>Spirurina</taxon>
        <taxon>Spiruromorpha</taxon>
        <taxon>Filarioidea</taxon>
        <taxon>Onchocercidae</taxon>
        <taxon>Brugia</taxon>
    </lineage>
</organism>
<feature type="region of interest" description="Disordered" evidence="1">
    <location>
        <begin position="393"/>
        <end position="492"/>
    </location>
</feature>
<proteinExistence type="predicted"/>
<dbReference type="AlphaFoldDB" id="A0A158PRD5"/>